<evidence type="ECO:0000256" key="2">
    <source>
        <dbReference type="ARBA" id="ARBA00005336"/>
    </source>
</evidence>
<sequence length="127" mass="13919">MVLVVSGRPQMIADQLPAMDALVASWLPGSEGDGVTHVLYGKRPFTGKLPLSWPRSADQGQVNVGDRGYDPLFPYGDSPGGPRGSRRRRPRRLPRRDGEGVRQPAPRRLRGARRAFGLTVRGPQPGR</sequence>
<evidence type="ECO:0000256" key="6">
    <source>
        <dbReference type="ARBA" id="ARBA00023295"/>
    </source>
</evidence>
<evidence type="ECO:0000256" key="4">
    <source>
        <dbReference type="ARBA" id="ARBA00022729"/>
    </source>
</evidence>
<keyword evidence="5" id="KW-0378">Hydrolase</keyword>
<dbReference type="EMBL" id="BMQQ01000021">
    <property type="protein sequence ID" value="GGT48959.1"/>
    <property type="molecule type" value="Genomic_DNA"/>
</dbReference>
<evidence type="ECO:0000256" key="5">
    <source>
        <dbReference type="ARBA" id="ARBA00022801"/>
    </source>
</evidence>
<dbReference type="PANTHER" id="PTHR30620:SF16">
    <property type="entry name" value="LYSOSOMAL BETA GLUCOSIDASE"/>
    <property type="match status" value="1"/>
</dbReference>
<dbReference type="GO" id="GO:0009251">
    <property type="term" value="P:glucan catabolic process"/>
    <property type="evidence" value="ECO:0007669"/>
    <property type="project" value="TreeGrafter"/>
</dbReference>
<comment type="caution">
    <text evidence="9">The sequence shown here is derived from an EMBL/GenBank/DDBJ whole genome shotgun (WGS) entry which is preliminary data.</text>
</comment>
<evidence type="ECO:0000256" key="7">
    <source>
        <dbReference type="SAM" id="MobiDB-lite"/>
    </source>
</evidence>
<dbReference type="Gene3D" id="3.40.50.1700">
    <property type="entry name" value="Glycoside hydrolase family 3 C-terminal domain"/>
    <property type="match status" value="1"/>
</dbReference>
<name>A0A918HA37_9ACTN</name>
<evidence type="ECO:0000313" key="9">
    <source>
        <dbReference type="EMBL" id="GGT48959.1"/>
    </source>
</evidence>
<evidence type="ECO:0000259" key="8">
    <source>
        <dbReference type="Pfam" id="PF01915"/>
    </source>
</evidence>
<gene>
    <name evidence="9" type="ORF">GCM10014713_48980</name>
</gene>
<dbReference type="Pfam" id="PF01915">
    <property type="entry name" value="Glyco_hydro_3_C"/>
    <property type="match status" value="1"/>
</dbReference>
<feature type="region of interest" description="Disordered" evidence="7">
    <location>
        <begin position="51"/>
        <end position="127"/>
    </location>
</feature>
<comment type="catalytic activity">
    <reaction evidence="1">
        <text>Hydrolysis of terminal, non-reducing beta-D-glucosyl residues with release of beta-D-glucose.</text>
        <dbReference type="EC" id="3.2.1.21"/>
    </reaction>
</comment>
<dbReference type="InterPro" id="IPR002772">
    <property type="entry name" value="Glyco_hydro_3_C"/>
</dbReference>
<keyword evidence="10" id="KW-1185">Reference proteome</keyword>
<reference evidence="9" key="1">
    <citation type="journal article" date="2014" name="Int. J. Syst. Evol. Microbiol.">
        <title>Complete genome sequence of Corynebacterium casei LMG S-19264T (=DSM 44701T), isolated from a smear-ripened cheese.</title>
        <authorList>
            <consortium name="US DOE Joint Genome Institute (JGI-PGF)"/>
            <person name="Walter F."/>
            <person name="Albersmeier A."/>
            <person name="Kalinowski J."/>
            <person name="Ruckert C."/>
        </authorList>
    </citation>
    <scope>NUCLEOTIDE SEQUENCE</scope>
    <source>
        <strain evidence="9">JCM 3172</strain>
    </source>
</reference>
<dbReference type="Proteomes" id="UP000619486">
    <property type="component" value="Unassembled WGS sequence"/>
</dbReference>
<evidence type="ECO:0000256" key="3">
    <source>
        <dbReference type="ARBA" id="ARBA00012744"/>
    </source>
</evidence>
<feature type="compositionally biased region" description="Basic residues" evidence="7">
    <location>
        <begin position="84"/>
        <end position="94"/>
    </location>
</feature>
<dbReference type="InterPro" id="IPR051915">
    <property type="entry name" value="Cellulose_Degrad_GH3"/>
</dbReference>
<organism evidence="9 10">
    <name type="scientific">Streptomyces purpureus</name>
    <dbReference type="NCBI Taxonomy" id="1951"/>
    <lineage>
        <taxon>Bacteria</taxon>
        <taxon>Bacillati</taxon>
        <taxon>Actinomycetota</taxon>
        <taxon>Actinomycetes</taxon>
        <taxon>Kitasatosporales</taxon>
        <taxon>Streptomycetaceae</taxon>
        <taxon>Streptomyces</taxon>
    </lineage>
</organism>
<evidence type="ECO:0000313" key="10">
    <source>
        <dbReference type="Proteomes" id="UP000619486"/>
    </source>
</evidence>
<reference evidence="9" key="2">
    <citation type="submission" date="2020-09" db="EMBL/GenBank/DDBJ databases">
        <authorList>
            <person name="Sun Q."/>
            <person name="Ohkuma M."/>
        </authorList>
    </citation>
    <scope>NUCLEOTIDE SEQUENCE</scope>
    <source>
        <strain evidence="9">JCM 3172</strain>
    </source>
</reference>
<keyword evidence="4" id="KW-0732">Signal</keyword>
<dbReference type="GO" id="GO:0008422">
    <property type="term" value="F:beta-glucosidase activity"/>
    <property type="evidence" value="ECO:0007669"/>
    <property type="project" value="UniProtKB-EC"/>
</dbReference>
<keyword evidence="6" id="KW-0326">Glycosidase</keyword>
<dbReference type="InterPro" id="IPR036881">
    <property type="entry name" value="Glyco_hydro_3_C_sf"/>
</dbReference>
<comment type="similarity">
    <text evidence="2">Belongs to the glycosyl hydrolase 3 family.</text>
</comment>
<proteinExistence type="inferred from homology"/>
<feature type="domain" description="Glycoside hydrolase family 3 C-terminal" evidence="8">
    <location>
        <begin position="2"/>
        <end position="76"/>
    </location>
</feature>
<accession>A0A918HA37</accession>
<evidence type="ECO:0000256" key="1">
    <source>
        <dbReference type="ARBA" id="ARBA00000448"/>
    </source>
</evidence>
<dbReference type="PANTHER" id="PTHR30620">
    <property type="entry name" value="PERIPLASMIC BETA-GLUCOSIDASE-RELATED"/>
    <property type="match status" value="1"/>
</dbReference>
<protein>
    <recommendedName>
        <fullName evidence="3">beta-glucosidase</fullName>
        <ecNumber evidence="3">3.2.1.21</ecNumber>
    </recommendedName>
</protein>
<dbReference type="EC" id="3.2.1.21" evidence="3"/>
<dbReference type="AlphaFoldDB" id="A0A918HA37"/>
<dbReference type="SUPFAM" id="SSF52279">
    <property type="entry name" value="Beta-D-glucan exohydrolase, C-terminal domain"/>
    <property type="match status" value="1"/>
</dbReference>